<dbReference type="AlphaFoldDB" id="A0A1F5YXD8"/>
<evidence type="ECO:0008006" key="3">
    <source>
        <dbReference type="Google" id="ProtNLM"/>
    </source>
</evidence>
<dbReference type="Proteomes" id="UP000179129">
    <property type="component" value="Unassembled WGS sequence"/>
</dbReference>
<reference evidence="1 2" key="1">
    <citation type="journal article" date="2016" name="Nat. Commun.">
        <title>Thousands of microbial genomes shed light on interconnected biogeochemical processes in an aquifer system.</title>
        <authorList>
            <person name="Anantharaman K."/>
            <person name="Brown C.T."/>
            <person name="Hug L.A."/>
            <person name="Sharon I."/>
            <person name="Castelle C.J."/>
            <person name="Probst A.J."/>
            <person name="Thomas B.C."/>
            <person name="Singh A."/>
            <person name="Wilkins M.J."/>
            <person name="Karaoz U."/>
            <person name="Brodie E.L."/>
            <person name="Williams K.H."/>
            <person name="Hubbard S.S."/>
            <person name="Banfield J.F."/>
        </authorList>
    </citation>
    <scope>NUCLEOTIDE SEQUENCE [LARGE SCALE GENOMIC DNA]</scope>
</reference>
<comment type="caution">
    <text evidence="1">The sequence shown here is derived from an EMBL/GenBank/DDBJ whole genome shotgun (WGS) entry which is preliminary data.</text>
</comment>
<protein>
    <recommendedName>
        <fullName evidence="3">GWxTD domain-containing protein</fullName>
    </recommendedName>
</protein>
<name>A0A1F5YXD8_9BACT</name>
<gene>
    <name evidence="1" type="ORF">A3F83_03465</name>
</gene>
<evidence type="ECO:0000313" key="2">
    <source>
        <dbReference type="Proteomes" id="UP000179129"/>
    </source>
</evidence>
<organism evidence="1 2">
    <name type="scientific">Candidatus Glassbacteria bacterium RIFCSPLOWO2_12_FULL_58_11</name>
    <dbReference type="NCBI Taxonomy" id="1817867"/>
    <lineage>
        <taxon>Bacteria</taxon>
        <taxon>Candidatus Glassiibacteriota</taxon>
    </lineage>
</organism>
<accession>A0A1F5YXD8</accession>
<dbReference type="EMBL" id="MFIX01000092">
    <property type="protein sequence ID" value="OGG04753.1"/>
    <property type="molecule type" value="Genomic_DNA"/>
</dbReference>
<evidence type="ECO:0000313" key="1">
    <source>
        <dbReference type="EMBL" id="OGG04753.1"/>
    </source>
</evidence>
<proteinExistence type="predicted"/>
<sequence>MAPERFLLRSRCLLASGDTLGFEESYAGALAAAGKNGDFRALHQDVETLSTPLETNLWNNLATPAEKSVFFRKFWKSRDPDPISSHNEKLVEYYVYLSSQGQKSRSLSSAGKEAGEASGYGILALPEDTPIQELDLISFPWGIDSILKETHGRLPEPREPTVQPEAESDTLPVFTQKYYAADFLGRGGRIELEFYQSMPVKDTPGSVKPRSAVALFDSTWLELSRDSSLATKVFDGRDSVWIAVNRLIADPGMYYHALRLEVPGHRAVMRKTLEVAGYRRDSLELSGFVFGSPPRPGQRIYQRRGENILPRPSLVFSPGELVSVYYEVYNLKKDSLGERGFSESIKVTRVIETEEQKKTFSGDIEQLMRWINSG</sequence>